<evidence type="ECO:0000256" key="4">
    <source>
        <dbReference type="ARBA" id="ARBA00022917"/>
    </source>
</evidence>
<keyword evidence="3" id="KW-0694">RNA-binding</keyword>
<dbReference type="GO" id="GO:0003723">
    <property type="term" value="F:RNA binding"/>
    <property type="evidence" value="ECO:0007669"/>
    <property type="project" value="UniProtKB-KW"/>
</dbReference>
<feature type="domain" description="RRM" evidence="6">
    <location>
        <begin position="102"/>
        <end position="140"/>
    </location>
</feature>
<dbReference type="GO" id="GO:0005852">
    <property type="term" value="C:eukaryotic translation initiation factor 3 complex"/>
    <property type="evidence" value="ECO:0007669"/>
    <property type="project" value="InterPro"/>
</dbReference>
<dbReference type="Proteomes" id="UP000030747">
    <property type="component" value="Unassembled WGS sequence"/>
</dbReference>
<dbReference type="SUPFAM" id="SSF54928">
    <property type="entry name" value="RNA-binding domain, RBD"/>
    <property type="match status" value="1"/>
</dbReference>
<keyword evidence="5" id="KW-0175">Coiled coil</keyword>
<dbReference type="AlphaFoldDB" id="U6KH61"/>
<evidence type="ECO:0000256" key="2">
    <source>
        <dbReference type="ARBA" id="ARBA00022540"/>
    </source>
</evidence>
<dbReference type="EMBL" id="HG673752">
    <property type="protein sequence ID" value="CDJ37294.1"/>
    <property type="molecule type" value="Genomic_DNA"/>
</dbReference>
<name>U6KH61_EIMTE</name>
<dbReference type="InterPro" id="IPR015943">
    <property type="entry name" value="WD40/YVTN_repeat-like_dom_sf"/>
</dbReference>
<dbReference type="OrthoDB" id="10250414at2759"/>
<dbReference type="GO" id="GO:0031369">
    <property type="term" value="F:translation initiation factor binding"/>
    <property type="evidence" value="ECO:0007669"/>
    <property type="project" value="InterPro"/>
</dbReference>
<evidence type="ECO:0000256" key="1">
    <source>
        <dbReference type="ARBA" id="ARBA00022490"/>
    </source>
</evidence>
<dbReference type="PANTHER" id="PTHR14068">
    <property type="entry name" value="EUKARYOTIC TRANSLATION INITIATION FACTOR 3 EIF3 -RELATED"/>
    <property type="match status" value="1"/>
</dbReference>
<reference evidence="7" key="2">
    <citation type="submission" date="2013-10" db="EMBL/GenBank/DDBJ databases">
        <authorList>
            <person name="Aslett M."/>
        </authorList>
    </citation>
    <scope>NUCLEOTIDE SEQUENCE [LARGE SCALE GENOMIC DNA]</scope>
    <source>
        <strain evidence="7">Houghton</strain>
    </source>
</reference>
<dbReference type="Gene3D" id="2.130.10.10">
    <property type="entry name" value="YVTN repeat-like/Quinoprotein amine dehydrogenase"/>
    <property type="match status" value="1"/>
</dbReference>
<gene>
    <name evidence="7" type="ORF">ETH_00027675</name>
</gene>
<dbReference type="InterPro" id="IPR035979">
    <property type="entry name" value="RBD_domain_sf"/>
</dbReference>
<dbReference type="RefSeq" id="XP_013228132.1">
    <property type="nucleotide sequence ID" value="XM_013372678.1"/>
</dbReference>
<evidence type="ECO:0000256" key="5">
    <source>
        <dbReference type="SAM" id="Coils"/>
    </source>
</evidence>
<sequence length="364" mass="42037">MVKVTKEDLEKLEIKEEEQEELLKYISDDSDEDEEALTKKLEAFEPLLQMDDRFPDTVIMVGVPLVGADRLEKLTAVLRKKIADELSRKGGEDVEGSFLIELPMNSDKTLTRGCCFLTFPSVYAAQHAARALNGYKIDKRHTFRAALLDEFDEIVARDKDYKPAITLRGFTREDVRWWLSDARFREQFVLRFDSETEVYWLDPLEGNPCTLCYDGQKEKQDGKAVWTELKVQWSPQGSFLATFHRQGIALWAGRNFEKKARLEHKEVKQIMFSPKETYMLSWDGTPASMRNEKAFKTWNVMTGEMLRQFATPAATPRGTEFPHFLFSHDEKYLAKIGDKELCIYAMDPKDNFPDQAADEDVTPV</sequence>
<evidence type="ECO:0000256" key="3">
    <source>
        <dbReference type="ARBA" id="ARBA00022884"/>
    </source>
</evidence>
<dbReference type="VEuPathDB" id="ToxoDB:ETH2_1303100"/>
<keyword evidence="2 7" id="KW-0396">Initiation factor</keyword>
<dbReference type="InterPro" id="IPR011400">
    <property type="entry name" value="EIF3B"/>
</dbReference>
<feature type="non-terminal residue" evidence="7">
    <location>
        <position position="364"/>
    </location>
</feature>
<dbReference type="SUPFAM" id="SSF82171">
    <property type="entry name" value="DPP6 N-terminal domain-like"/>
    <property type="match status" value="1"/>
</dbReference>
<reference evidence="7" key="1">
    <citation type="submission" date="2013-10" db="EMBL/GenBank/DDBJ databases">
        <title>Genomic analysis of the causative agents of coccidiosis in chickens.</title>
        <authorList>
            <person name="Reid A.J."/>
            <person name="Blake D."/>
            <person name="Billington K."/>
            <person name="Browne H."/>
            <person name="Dunn M."/>
            <person name="Hung S."/>
            <person name="Kawahara F."/>
            <person name="Miranda-Saavedra D."/>
            <person name="Mourier T."/>
            <person name="Nagra H."/>
            <person name="Otto T.D."/>
            <person name="Rawlings N."/>
            <person name="Sanchez A."/>
            <person name="Sanders M."/>
            <person name="Subramaniam C."/>
            <person name="Tay Y."/>
            <person name="Dear P."/>
            <person name="Doerig C."/>
            <person name="Gruber A."/>
            <person name="Parkinson J."/>
            <person name="Shirley M."/>
            <person name="Wan K.L."/>
            <person name="Berriman M."/>
            <person name="Tomley F."/>
            <person name="Pain A."/>
        </authorList>
    </citation>
    <scope>NUCLEOTIDE SEQUENCE [LARGE SCALE GENOMIC DNA]</scope>
    <source>
        <strain evidence="7">Houghton</strain>
    </source>
</reference>
<keyword evidence="1" id="KW-0963">Cytoplasm</keyword>
<dbReference type="InterPro" id="IPR012677">
    <property type="entry name" value="Nucleotide-bd_a/b_plait_sf"/>
</dbReference>
<dbReference type="VEuPathDB" id="ToxoDB:ETH_00027675"/>
<dbReference type="GO" id="GO:0003743">
    <property type="term" value="F:translation initiation factor activity"/>
    <property type="evidence" value="ECO:0007669"/>
    <property type="project" value="UniProtKB-KW"/>
</dbReference>
<evidence type="ECO:0000259" key="6">
    <source>
        <dbReference type="Pfam" id="PF00076"/>
    </source>
</evidence>
<dbReference type="InterPro" id="IPR000504">
    <property type="entry name" value="RRM_dom"/>
</dbReference>
<keyword evidence="4" id="KW-0648">Protein biosynthesis</keyword>
<feature type="coiled-coil region" evidence="5">
    <location>
        <begin position="2"/>
        <end position="29"/>
    </location>
</feature>
<keyword evidence="8" id="KW-1185">Reference proteome</keyword>
<dbReference type="PANTHER" id="PTHR14068:SF0">
    <property type="entry name" value="EUKARYOTIC TRANSLATION INITIATION FACTOR 3 SUBUNIT B"/>
    <property type="match status" value="1"/>
</dbReference>
<organism evidence="7 8">
    <name type="scientific">Eimeria tenella</name>
    <name type="common">Coccidian parasite</name>
    <dbReference type="NCBI Taxonomy" id="5802"/>
    <lineage>
        <taxon>Eukaryota</taxon>
        <taxon>Sar</taxon>
        <taxon>Alveolata</taxon>
        <taxon>Apicomplexa</taxon>
        <taxon>Conoidasida</taxon>
        <taxon>Coccidia</taxon>
        <taxon>Eucoccidiorida</taxon>
        <taxon>Eimeriorina</taxon>
        <taxon>Eimeriidae</taxon>
        <taxon>Eimeria</taxon>
    </lineage>
</organism>
<dbReference type="OMA" id="CERFMIS"/>
<evidence type="ECO:0000313" key="7">
    <source>
        <dbReference type="EMBL" id="CDJ37294.1"/>
    </source>
</evidence>
<proteinExistence type="predicted"/>
<protein>
    <submittedName>
        <fullName evidence="7">Eukaryotic translation initiation factor 3 subunit 9, putative</fullName>
    </submittedName>
</protein>
<dbReference type="Gene3D" id="3.30.70.330">
    <property type="match status" value="1"/>
</dbReference>
<dbReference type="Pfam" id="PF00076">
    <property type="entry name" value="RRM_1"/>
    <property type="match status" value="1"/>
</dbReference>
<dbReference type="GeneID" id="25254628"/>
<evidence type="ECO:0000313" key="8">
    <source>
        <dbReference type="Proteomes" id="UP000030747"/>
    </source>
</evidence>
<accession>U6KH61</accession>